<feature type="DNA-binding region" description="OmpR/PhoB-type" evidence="5">
    <location>
        <begin position="1"/>
        <end position="84"/>
    </location>
</feature>
<dbReference type="InterPro" id="IPR051677">
    <property type="entry name" value="AfsR-DnrI-RedD_regulator"/>
</dbReference>
<evidence type="ECO:0000256" key="3">
    <source>
        <dbReference type="ARBA" id="ARBA00023125"/>
    </source>
</evidence>
<keyword evidence="4" id="KW-0804">Transcription</keyword>
<keyword evidence="3 5" id="KW-0238">DNA-binding</keyword>
<keyword evidence="2" id="KW-0805">Transcription regulation</keyword>
<dbReference type="GO" id="GO:0000160">
    <property type="term" value="P:phosphorelay signal transduction system"/>
    <property type="evidence" value="ECO:0007669"/>
    <property type="project" value="InterPro"/>
</dbReference>
<dbReference type="Gene3D" id="1.10.10.10">
    <property type="entry name" value="Winged helix-like DNA-binding domain superfamily/Winged helix DNA-binding domain"/>
    <property type="match status" value="1"/>
</dbReference>
<dbReference type="PANTHER" id="PTHR35807:SF1">
    <property type="entry name" value="TRANSCRIPTIONAL REGULATOR REDD"/>
    <property type="match status" value="1"/>
</dbReference>
<evidence type="ECO:0000256" key="1">
    <source>
        <dbReference type="ARBA" id="ARBA00005820"/>
    </source>
</evidence>
<dbReference type="AlphaFoldDB" id="A0A1Q9LJ50"/>
<comment type="caution">
    <text evidence="7">The sequence shown here is derived from an EMBL/GenBank/DDBJ whole genome shotgun (WGS) entry which is preliminary data.</text>
</comment>
<organism evidence="7 8">
    <name type="scientific">Actinokineospora bangkokensis</name>
    <dbReference type="NCBI Taxonomy" id="1193682"/>
    <lineage>
        <taxon>Bacteria</taxon>
        <taxon>Bacillati</taxon>
        <taxon>Actinomycetota</taxon>
        <taxon>Actinomycetes</taxon>
        <taxon>Pseudonocardiales</taxon>
        <taxon>Pseudonocardiaceae</taxon>
        <taxon>Actinokineospora</taxon>
    </lineage>
</organism>
<proteinExistence type="inferred from homology"/>
<dbReference type="InterPro" id="IPR001867">
    <property type="entry name" value="OmpR/PhoB-type_DNA-bd"/>
</dbReference>
<dbReference type="Pfam" id="PF03704">
    <property type="entry name" value="BTAD"/>
    <property type="match status" value="1"/>
</dbReference>
<dbReference type="EMBL" id="MKQR01000018">
    <property type="protein sequence ID" value="OLR92024.1"/>
    <property type="molecule type" value="Genomic_DNA"/>
</dbReference>
<dbReference type="PANTHER" id="PTHR35807">
    <property type="entry name" value="TRANSCRIPTIONAL REGULATOR REDD-RELATED"/>
    <property type="match status" value="1"/>
</dbReference>
<evidence type="ECO:0000313" key="8">
    <source>
        <dbReference type="Proteomes" id="UP000186040"/>
    </source>
</evidence>
<comment type="similarity">
    <text evidence="1">Belongs to the AfsR/DnrI/RedD regulatory family.</text>
</comment>
<dbReference type="GO" id="GO:0006355">
    <property type="term" value="P:regulation of DNA-templated transcription"/>
    <property type="evidence" value="ECO:0007669"/>
    <property type="project" value="InterPro"/>
</dbReference>
<evidence type="ECO:0000256" key="4">
    <source>
        <dbReference type="ARBA" id="ARBA00023163"/>
    </source>
</evidence>
<protein>
    <submittedName>
        <fullName evidence="7">Regulator protein</fullName>
    </submittedName>
</protein>
<accession>A0A1Q9LJ50</accession>
<evidence type="ECO:0000256" key="5">
    <source>
        <dbReference type="PROSITE-ProRule" id="PRU01091"/>
    </source>
</evidence>
<reference evidence="7 8" key="1">
    <citation type="submission" date="2016-10" db="EMBL/GenBank/DDBJ databases">
        <title>The Draft Genome Sequence of Actinokineospora bangkokensis 44EHWT reveals the biosynthetic pathway of antifungal compounds Thailandins with unusual extender unit butylmalonyl-CoA.</title>
        <authorList>
            <person name="Greule A."/>
            <person name="Intra B."/>
            <person name="Flemming S."/>
            <person name="Rommel M.G."/>
            <person name="Panbangred W."/>
            <person name="Bechthold A."/>
        </authorList>
    </citation>
    <scope>NUCLEOTIDE SEQUENCE [LARGE SCALE GENOMIC DNA]</scope>
    <source>
        <strain evidence="7 8">44EHW</strain>
    </source>
</reference>
<dbReference type="InterPro" id="IPR005158">
    <property type="entry name" value="BTAD"/>
</dbReference>
<evidence type="ECO:0000256" key="2">
    <source>
        <dbReference type="ARBA" id="ARBA00023015"/>
    </source>
</evidence>
<sequence>MLGPVEVHRGGGEIPVDGAKPKTVLAALLLAGERTVPVHQLTDHLWGESPPATHRAQVHTYVSRLRRAFGARVERSAPGYRLMLDGARLDLAEFDALAAAGRAAADAGRADEASTLLGRALAQWRGPALSGVTDHLAAVAGPRLEETRLAVLEQRIALDLDLGRHALALPELTALVRAHPLREGFRAQLMTTHYRCDRQADALAAYHEGRQLLVEELGVEPGAELRRVHEAILAADPALRTGSRTIHPTPV</sequence>
<dbReference type="Pfam" id="PF00486">
    <property type="entry name" value="Trans_reg_C"/>
    <property type="match status" value="1"/>
</dbReference>
<dbReference type="Gene3D" id="1.25.40.10">
    <property type="entry name" value="Tetratricopeptide repeat domain"/>
    <property type="match status" value="1"/>
</dbReference>
<dbReference type="SUPFAM" id="SSF46894">
    <property type="entry name" value="C-terminal effector domain of the bipartite response regulators"/>
    <property type="match status" value="1"/>
</dbReference>
<dbReference type="STRING" id="1193682.BJP25_24140"/>
<dbReference type="SMART" id="SM00862">
    <property type="entry name" value="Trans_reg_C"/>
    <property type="match status" value="1"/>
</dbReference>
<dbReference type="GO" id="GO:0003677">
    <property type="term" value="F:DNA binding"/>
    <property type="evidence" value="ECO:0007669"/>
    <property type="project" value="UniProtKB-UniRule"/>
</dbReference>
<dbReference type="PROSITE" id="PS51755">
    <property type="entry name" value="OMPR_PHOB"/>
    <property type="match status" value="1"/>
</dbReference>
<dbReference type="SUPFAM" id="SSF48452">
    <property type="entry name" value="TPR-like"/>
    <property type="match status" value="1"/>
</dbReference>
<dbReference type="InterPro" id="IPR016032">
    <property type="entry name" value="Sig_transdc_resp-reg_C-effctor"/>
</dbReference>
<gene>
    <name evidence="7" type="ORF">BJP25_24140</name>
</gene>
<dbReference type="InterPro" id="IPR011990">
    <property type="entry name" value="TPR-like_helical_dom_sf"/>
</dbReference>
<dbReference type="InterPro" id="IPR036388">
    <property type="entry name" value="WH-like_DNA-bd_sf"/>
</dbReference>
<evidence type="ECO:0000313" key="7">
    <source>
        <dbReference type="EMBL" id="OLR92024.1"/>
    </source>
</evidence>
<name>A0A1Q9LJ50_9PSEU</name>
<feature type="domain" description="OmpR/PhoB-type" evidence="6">
    <location>
        <begin position="1"/>
        <end position="84"/>
    </location>
</feature>
<evidence type="ECO:0000259" key="6">
    <source>
        <dbReference type="PROSITE" id="PS51755"/>
    </source>
</evidence>
<dbReference type="CDD" id="cd15831">
    <property type="entry name" value="BTAD"/>
    <property type="match status" value="1"/>
</dbReference>
<keyword evidence="8" id="KW-1185">Reference proteome</keyword>
<dbReference type="Proteomes" id="UP000186040">
    <property type="component" value="Unassembled WGS sequence"/>
</dbReference>
<dbReference type="SMART" id="SM01043">
    <property type="entry name" value="BTAD"/>
    <property type="match status" value="1"/>
</dbReference>